<evidence type="ECO:0000256" key="1">
    <source>
        <dbReference type="SAM" id="SignalP"/>
    </source>
</evidence>
<organism evidence="2 3">
    <name type="scientific">Flavobacterium aquariorum</name>
    <dbReference type="NCBI Taxonomy" id="2217670"/>
    <lineage>
        <taxon>Bacteria</taxon>
        <taxon>Pseudomonadati</taxon>
        <taxon>Bacteroidota</taxon>
        <taxon>Flavobacteriia</taxon>
        <taxon>Flavobacteriales</taxon>
        <taxon>Flavobacteriaceae</taxon>
        <taxon>Flavobacterium</taxon>
    </lineage>
</organism>
<dbReference type="RefSeq" id="WP_111410436.1">
    <property type="nucleotide sequence ID" value="NZ_QKXH01000007.1"/>
</dbReference>
<proteinExistence type="predicted"/>
<feature type="chain" id="PRO_5015962763" evidence="1">
    <location>
        <begin position="19"/>
        <end position="188"/>
    </location>
</feature>
<comment type="caution">
    <text evidence="2">The sequence shown here is derived from an EMBL/GenBank/DDBJ whole genome shotgun (WGS) entry which is preliminary data.</text>
</comment>
<evidence type="ECO:0000313" key="2">
    <source>
        <dbReference type="EMBL" id="PZX93155.1"/>
    </source>
</evidence>
<dbReference type="Proteomes" id="UP000249177">
    <property type="component" value="Unassembled WGS sequence"/>
</dbReference>
<dbReference type="AlphaFoldDB" id="A0A2W7UIF2"/>
<gene>
    <name evidence="2" type="ORF">DOS84_12425</name>
</gene>
<accession>A0A2W7UIF2</accession>
<keyword evidence="3" id="KW-1185">Reference proteome</keyword>
<feature type="signal peptide" evidence="1">
    <location>
        <begin position="1"/>
        <end position="18"/>
    </location>
</feature>
<dbReference type="EMBL" id="QKXH01000007">
    <property type="protein sequence ID" value="PZX93155.1"/>
    <property type="molecule type" value="Genomic_DNA"/>
</dbReference>
<dbReference type="OrthoDB" id="1372254at2"/>
<reference evidence="2 3" key="1">
    <citation type="submission" date="2018-06" db="EMBL/GenBank/DDBJ databases">
        <title>Flavobacterium sp IMCC34762, genome.</title>
        <authorList>
            <person name="Joung Y."/>
            <person name="Cho J."/>
            <person name="Song J."/>
        </authorList>
    </citation>
    <scope>NUCLEOTIDE SEQUENCE [LARGE SCALE GENOMIC DNA]</scope>
    <source>
        <strain evidence="2 3">IMCC34762</strain>
    </source>
</reference>
<sequence>MKHILVTALCFLSFNIFAQKPCEYASNVTDSLGTYKSTKEYLISEKVFGGNSNYIFYSLALTDGLPTLTLQLIQKSKEFVKANCFDKDSKIFLQLQNGKIVTLLHIDQENCGTMIRDDKGFDNRVKSGIFMFTKENYDDLKTSPVSLMRIKYLTDIEDIIFKKEFIAELDGKVYHPETYFMDNLRCIE</sequence>
<keyword evidence="1" id="KW-0732">Signal</keyword>
<name>A0A2W7UIF2_9FLAO</name>
<evidence type="ECO:0000313" key="3">
    <source>
        <dbReference type="Proteomes" id="UP000249177"/>
    </source>
</evidence>
<protein>
    <submittedName>
        <fullName evidence="2">Uncharacterized protein</fullName>
    </submittedName>
</protein>